<dbReference type="SUPFAM" id="SSF103473">
    <property type="entry name" value="MFS general substrate transporter"/>
    <property type="match status" value="1"/>
</dbReference>
<accession>A0A972K3G2</accession>
<proteinExistence type="predicted"/>
<name>A0A972K3G2_9BACL</name>
<dbReference type="GO" id="GO:0061513">
    <property type="term" value="F:glucose 6-phosphate:phosphate antiporter activity"/>
    <property type="evidence" value="ECO:0007669"/>
    <property type="project" value="TreeGrafter"/>
</dbReference>
<feature type="transmembrane region" description="Helical" evidence="6">
    <location>
        <begin position="274"/>
        <end position="295"/>
    </location>
</feature>
<keyword evidence="2" id="KW-0813">Transport</keyword>
<organism evidence="8 9">
    <name type="scientific">Paenibacillus foliorum</name>
    <dbReference type="NCBI Taxonomy" id="2654974"/>
    <lineage>
        <taxon>Bacteria</taxon>
        <taxon>Bacillati</taxon>
        <taxon>Bacillota</taxon>
        <taxon>Bacilli</taxon>
        <taxon>Bacillales</taxon>
        <taxon>Paenibacillaceae</taxon>
        <taxon>Paenibacillus</taxon>
    </lineage>
</organism>
<feature type="transmembrane region" description="Helical" evidence="6">
    <location>
        <begin position="48"/>
        <end position="73"/>
    </location>
</feature>
<dbReference type="GO" id="GO:0005886">
    <property type="term" value="C:plasma membrane"/>
    <property type="evidence" value="ECO:0007669"/>
    <property type="project" value="UniProtKB-SubCell"/>
</dbReference>
<evidence type="ECO:0000256" key="3">
    <source>
        <dbReference type="ARBA" id="ARBA00022692"/>
    </source>
</evidence>
<evidence type="ECO:0000256" key="6">
    <source>
        <dbReference type="SAM" id="Phobius"/>
    </source>
</evidence>
<feature type="transmembrane region" description="Helical" evidence="6">
    <location>
        <begin position="115"/>
        <end position="132"/>
    </location>
</feature>
<dbReference type="Gene3D" id="1.20.1250.20">
    <property type="entry name" value="MFS general substrate transporter like domains"/>
    <property type="match status" value="2"/>
</dbReference>
<comment type="subcellular location">
    <subcellularLocation>
        <location evidence="1">Cell membrane</location>
        <topology evidence="1">Multi-pass membrane protein</topology>
    </subcellularLocation>
</comment>
<reference evidence="8" key="1">
    <citation type="submission" date="2019-10" db="EMBL/GenBank/DDBJ databases">
        <title>Description of Paenibacillus glebae sp. nov.</title>
        <authorList>
            <person name="Carlier A."/>
            <person name="Qi S."/>
        </authorList>
    </citation>
    <scope>NUCLEOTIDE SEQUENCE</scope>
    <source>
        <strain evidence="8">LMG 31456</strain>
    </source>
</reference>
<feature type="transmembrane region" description="Helical" evidence="6">
    <location>
        <begin position="93"/>
        <end position="109"/>
    </location>
</feature>
<dbReference type="RefSeq" id="WP_171656035.1">
    <property type="nucleotide sequence ID" value="NZ_WHOD01000121.1"/>
</dbReference>
<gene>
    <name evidence="8" type="ORF">GC093_31850</name>
</gene>
<evidence type="ECO:0000256" key="4">
    <source>
        <dbReference type="ARBA" id="ARBA00022989"/>
    </source>
</evidence>
<dbReference type="EMBL" id="WHOD01000121">
    <property type="protein sequence ID" value="NOU97791.1"/>
    <property type="molecule type" value="Genomic_DNA"/>
</dbReference>
<dbReference type="Proteomes" id="UP000641588">
    <property type="component" value="Unassembled WGS sequence"/>
</dbReference>
<dbReference type="Pfam" id="PF07690">
    <property type="entry name" value="MFS_1"/>
    <property type="match status" value="1"/>
</dbReference>
<evidence type="ECO:0000256" key="5">
    <source>
        <dbReference type="ARBA" id="ARBA00023136"/>
    </source>
</evidence>
<evidence type="ECO:0000256" key="2">
    <source>
        <dbReference type="ARBA" id="ARBA00022448"/>
    </source>
</evidence>
<evidence type="ECO:0000313" key="9">
    <source>
        <dbReference type="Proteomes" id="UP000641588"/>
    </source>
</evidence>
<evidence type="ECO:0000313" key="8">
    <source>
        <dbReference type="EMBL" id="NOU97791.1"/>
    </source>
</evidence>
<keyword evidence="5 6" id="KW-0472">Membrane</keyword>
<sequence>MSEGAAVTEAQQVRIEPAKRNPYKDGPFWGICIGHAFTHWYPSSMYILLPYIVIAYNFSITQAGLLLTLRSLITAFLTMPIGAFTDMSRKKHLFLAASLFLVGMPFLFIGFVQEYWLFALLFIVMGVGNEFWHPASYTTLSVRFPEQRGLTFGYHAMASNLGDMLAPIVIGALIVTYTWQEIIYWNFVPGVFFAIFILITLRNMNVDTSHLTKAKAKVESAGGGLQDYFRGLNELLRNKTVVLIAILSGIRAMAQNGIMILLPLYLAMEIGLNAFWVGMTLGVLQAGGLIAAPIVGRMSDKSGPRKILTSLMVITSIMLVIVSVIHHEWILIGTIAVLGFFLYAIRPVLQAWAMESTDTKVAGTATSLLFSMQSLMGAASPIIGTYLAQTYSFAVAFYFLAGVILAGNLVIHFIPKTVADQQSVR</sequence>
<comment type="caution">
    <text evidence="8">The sequence shown here is derived from an EMBL/GenBank/DDBJ whole genome shotgun (WGS) entry which is preliminary data.</text>
</comment>
<dbReference type="AlphaFoldDB" id="A0A972K3G2"/>
<dbReference type="InterPro" id="IPR020846">
    <property type="entry name" value="MFS_dom"/>
</dbReference>
<dbReference type="InterPro" id="IPR011701">
    <property type="entry name" value="MFS"/>
</dbReference>
<feature type="transmembrane region" description="Helical" evidence="6">
    <location>
        <begin position="361"/>
        <end position="383"/>
    </location>
</feature>
<evidence type="ECO:0000259" key="7">
    <source>
        <dbReference type="PROSITE" id="PS50850"/>
    </source>
</evidence>
<feature type="transmembrane region" description="Helical" evidence="6">
    <location>
        <begin position="307"/>
        <end position="325"/>
    </location>
</feature>
<keyword evidence="3 6" id="KW-0812">Transmembrane</keyword>
<feature type="transmembrane region" description="Helical" evidence="6">
    <location>
        <begin position="331"/>
        <end position="349"/>
    </location>
</feature>
<keyword evidence="9" id="KW-1185">Reference proteome</keyword>
<dbReference type="InterPro" id="IPR036259">
    <property type="entry name" value="MFS_trans_sf"/>
</dbReference>
<dbReference type="PANTHER" id="PTHR43826">
    <property type="entry name" value="GLUCOSE-6-PHOSPHATE EXCHANGER SLC37A4"/>
    <property type="match status" value="1"/>
</dbReference>
<feature type="transmembrane region" description="Helical" evidence="6">
    <location>
        <begin position="240"/>
        <end position="268"/>
    </location>
</feature>
<protein>
    <submittedName>
        <fullName evidence="8">MFS transporter</fullName>
    </submittedName>
</protein>
<feature type="transmembrane region" description="Helical" evidence="6">
    <location>
        <begin position="395"/>
        <end position="415"/>
    </location>
</feature>
<dbReference type="GO" id="GO:0035435">
    <property type="term" value="P:phosphate ion transmembrane transport"/>
    <property type="evidence" value="ECO:0007669"/>
    <property type="project" value="TreeGrafter"/>
</dbReference>
<feature type="transmembrane region" description="Helical" evidence="6">
    <location>
        <begin position="152"/>
        <end position="176"/>
    </location>
</feature>
<dbReference type="PROSITE" id="PS50850">
    <property type="entry name" value="MFS"/>
    <property type="match status" value="1"/>
</dbReference>
<feature type="domain" description="Major facilitator superfamily (MFS) profile" evidence="7">
    <location>
        <begin position="1"/>
        <end position="419"/>
    </location>
</feature>
<dbReference type="InterPro" id="IPR051337">
    <property type="entry name" value="OPA_Antiporter"/>
</dbReference>
<evidence type="ECO:0000256" key="1">
    <source>
        <dbReference type="ARBA" id="ARBA00004651"/>
    </source>
</evidence>
<dbReference type="PANTHER" id="PTHR43826:SF3">
    <property type="entry name" value="GLUCOSE-6-PHOSPHATE EXCHANGER SLC37A4"/>
    <property type="match status" value="1"/>
</dbReference>
<feature type="transmembrane region" description="Helical" evidence="6">
    <location>
        <begin position="182"/>
        <end position="201"/>
    </location>
</feature>
<keyword evidence="4 6" id="KW-1133">Transmembrane helix</keyword>